<dbReference type="InterPro" id="IPR045306">
    <property type="entry name" value="SDH-like"/>
</dbReference>
<comment type="caution">
    <text evidence="15">The sequence shown here is derived from an EMBL/GenBank/DDBJ whole genome shotgun (WGS) entry which is preliminary data.</text>
</comment>
<dbReference type="Pfam" id="PF00107">
    <property type="entry name" value="ADH_zinc_N"/>
    <property type="match status" value="1"/>
</dbReference>
<dbReference type="GO" id="GO:0050019">
    <property type="term" value="F:L-arabinitol 4-dehydrogenase activity"/>
    <property type="evidence" value="ECO:0007669"/>
    <property type="project" value="UniProtKB-EC"/>
</dbReference>
<keyword evidence="8" id="KW-0520">NAD</keyword>
<evidence type="ECO:0000256" key="6">
    <source>
        <dbReference type="ARBA" id="ARBA00022935"/>
    </source>
</evidence>
<feature type="domain" description="Alcohol dehydrogenase-like N-terminal" evidence="14">
    <location>
        <begin position="43"/>
        <end position="165"/>
    </location>
</feature>
<dbReference type="Gene3D" id="3.40.50.720">
    <property type="entry name" value="NAD(P)-binding Rossmann-like Domain"/>
    <property type="match status" value="1"/>
</dbReference>
<dbReference type="Pfam" id="PF08240">
    <property type="entry name" value="ADH_N"/>
    <property type="match status" value="1"/>
</dbReference>
<dbReference type="GO" id="GO:0019568">
    <property type="term" value="P:arabinose catabolic process"/>
    <property type="evidence" value="ECO:0007669"/>
    <property type="project" value="UniProtKB-KW"/>
</dbReference>
<dbReference type="CDD" id="cd05285">
    <property type="entry name" value="sorbitol_DH"/>
    <property type="match status" value="1"/>
</dbReference>
<comment type="pathway">
    <text evidence="9">Carbohydrate degradation; L-arabinose degradation via L-arabinitol; D-xylulose 5-phosphate from L-arabinose (fungal route): step 2/5.</text>
</comment>
<evidence type="ECO:0000259" key="13">
    <source>
        <dbReference type="Pfam" id="PF00107"/>
    </source>
</evidence>
<proteinExistence type="inferred from homology"/>
<dbReference type="InterPro" id="IPR036291">
    <property type="entry name" value="NAD(P)-bd_dom_sf"/>
</dbReference>
<keyword evidence="5" id="KW-0862">Zinc</keyword>
<keyword evidence="4" id="KW-0479">Metal-binding</keyword>
<dbReference type="InterPro" id="IPR013149">
    <property type="entry name" value="ADH-like_C"/>
</dbReference>
<dbReference type="GO" id="GO:0046872">
    <property type="term" value="F:metal ion binding"/>
    <property type="evidence" value="ECO:0007669"/>
    <property type="project" value="UniProtKB-KW"/>
</dbReference>
<evidence type="ECO:0000256" key="5">
    <source>
        <dbReference type="ARBA" id="ARBA00022833"/>
    </source>
</evidence>
<keyword evidence="7" id="KW-0560">Oxidoreductase</keyword>
<evidence type="ECO:0000313" key="15">
    <source>
        <dbReference type="EMBL" id="KAK7752048.1"/>
    </source>
</evidence>
<keyword evidence="16" id="KW-1185">Reference proteome</keyword>
<name>A0AAN9V1X0_9PEZI</name>
<dbReference type="InterPro" id="IPR011032">
    <property type="entry name" value="GroES-like_sf"/>
</dbReference>
<evidence type="ECO:0000259" key="14">
    <source>
        <dbReference type="Pfam" id="PF08240"/>
    </source>
</evidence>
<evidence type="ECO:0000256" key="2">
    <source>
        <dbReference type="ARBA" id="ARBA00008072"/>
    </source>
</evidence>
<dbReference type="PANTHER" id="PTHR43161">
    <property type="entry name" value="SORBITOL DEHYDROGENASE"/>
    <property type="match status" value="1"/>
</dbReference>
<dbReference type="SUPFAM" id="SSF51735">
    <property type="entry name" value="NAD(P)-binding Rossmann-fold domains"/>
    <property type="match status" value="1"/>
</dbReference>
<dbReference type="FunFam" id="3.40.50.720:FF:000068">
    <property type="entry name" value="Sorbitol dehydrogenase"/>
    <property type="match status" value="1"/>
</dbReference>
<dbReference type="SUPFAM" id="SSF50129">
    <property type="entry name" value="GroES-like"/>
    <property type="match status" value="1"/>
</dbReference>
<comment type="similarity">
    <text evidence="2">Belongs to the zinc-containing alcohol dehydrogenase family.</text>
</comment>
<dbReference type="InterPro" id="IPR013154">
    <property type="entry name" value="ADH-like_N"/>
</dbReference>
<keyword evidence="6" id="KW-0054">Arabinose catabolism</keyword>
<evidence type="ECO:0000256" key="4">
    <source>
        <dbReference type="ARBA" id="ARBA00022723"/>
    </source>
</evidence>
<evidence type="ECO:0000256" key="8">
    <source>
        <dbReference type="ARBA" id="ARBA00023027"/>
    </source>
</evidence>
<evidence type="ECO:0000256" key="12">
    <source>
        <dbReference type="ARBA" id="ARBA00049317"/>
    </source>
</evidence>
<dbReference type="GO" id="GO:0003939">
    <property type="term" value="F:L-iditol 2-dehydrogenase (NAD+) activity"/>
    <property type="evidence" value="ECO:0007669"/>
    <property type="project" value="TreeGrafter"/>
</dbReference>
<dbReference type="AlphaFoldDB" id="A0AAN9V1X0"/>
<evidence type="ECO:0000256" key="3">
    <source>
        <dbReference type="ARBA" id="ARBA00011881"/>
    </source>
</evidence>
<dbReference type="Proteomes" id="UP001320420">
    <property type="component" value="Unassembled WGS sequence"/>
</dbReference>
<evidence type="ECO:0000256" key="1">
    <source>
        <dbReference type="ARBA" id="ARBA00001947"/>
    </source>
</evidence>
<keyword evidence="6" id="KW-0119">Carbohydrate metabolism</keyword>
<organism evidence="15 16">
    <name type="scientific">Diatrype stigma</name>
    <dbReference type="NCBI Taxonomy" id="117547"/>
    <lineage>
        <taxon>Eukaryota</taxon>
        <taxon>Fungi</taxon>
        <taxon>Dikarya</taxon>
        <taxon>Ascomycota</taxon>
        <taxon>Pezizomycotina</taxon>
        <taxon>Sordariomycetes</taxon>
        <taxon>Xylariomycetidae</taxon>
        <taxon>Xylariales</taxon>
        <taxon>Diatrypaceae</taxon>
        <taxon>Diatrype</taxon>
    </lineage>
</organism>
<comment type="cofactor">
    <cofactor evidence="1">
        <name>Zn(2+)</name>
        <dbReference type="ChEBI" id="CHEBI:29105"/>
    </cofactor>
</comment>
<reference evidence="15 16" key="1">
    <citation type="submission" date="2024-02" db="EMBL/GenBank/DDBJ databases">
        <title>De novo assembly and annotation of 12 fungi associated with fruit tree decline syndrome in Ontario, Canada.</title>
        <authorList>
            <person name="Sulman M."/>
            <person name="Ellouze W."/>
            <person name="Ilyukhin E."/>
        </authorList>
    </citation>
    <scope>NUCLEOTIDE SEQUENCE [LARGE SCALE GENOMIC DNA]</scope>
    <source>
        <strain evidence="15 16">M11/M66-122</strain>
    </source>
</reference>
<dbReference type="PANTHER" id="PTHR43161:SF12">
    <property type="entry name" value="L-ARABINITOL 4-DEHYDROGENASE"/>
    <property type="match status" value="1"/>
</dbReference>
<dbReference type="EC" id="1.1.1.12" evidence="10"/>
<feature type="domain" description="Alcohol dehydrogenase-like C-terminal" evidence="13">
    <location>
        <begin position="205"/>
        <end position="342"/>
    </location>
</feature>
<dbReference type="EMBL" id="JAKJXP020000042">
    <property type="protein sequence ID" value="KAK7752048.1"/>
    <property type="molecule type" value="Genomic_DNA"/>
</dbReference>
<dbReference type="Gene3D" id="3.90.180.10">
    <property type="entry name" value="Medium-chain alcohol dehydrogenases, catalytic domain"/>
    <property type="match status" value="1"/>
</dbReference>
<comment type="subunit">
    <text evidence="3">Homotetramer.</text>
</comment>
<comment type="catalytic activity">
    <reaction evidence="12">
        <text>L-arabinitol + NAD(+) = L-xylulose + NADH + H(+)</text>
        <dbReference type="Rhea" id="RHEA:16381"/>
        <dbReference type="ChEBI" id="CHEBI:15378"/>
        <dbReference type="ChEBI" id="CHEBI:17399"/>
        <dbReference type="ChEBI" id="CHEBI:18403"/>
        <dbReference type="ChEBI" id="CHEBI:57540"/>
        <dbReference type="ChEBI" id="CHEBI:57945"/>
        <dbReference type="EC" id="1.1.1.12"/>
    </reaction>
</comment>
<dbReference type="GO" id="GO:0006062">
    <property type="term" value="P:sorbitol catabolic process"/>
    <property type="evidence" value="ECO:0007669"/>
    <property type="project" value="TreeGrafter"/>
</dbReference>
<sequence>MGSTQEPILSAPNVGVYINASHDLWVAEAAPSLEEVKSGSTLKPGEVTVAIKTTGICGSDVHFWKHGGIGPWRVSESEPHILGHESAGEVVAVHPSVAADDAASSRPLRVGDRVAIEPHITCGACEPCATGRYNGCKEMRFASSPPTPGLLRRYVNHPARRCFRLGDAMSYDEGALLEPLSVALTGVTRAGVQIGDPVLICGAGPIGLVVLACCHAAGAHPIVIADIDAARLDVARRMVPDVRTLHVGAGGGGESAERFAARVSELMGAGDGLEPAVALECTGVESSLANAIQSVKFGGRVFVIGVGREKMQIPFMRCSEREVVLEFQQRYVNMWPRAIRVLNSGRVDLKGLITHEFALEDAIEAFKAASDPASRAIKVVIRS</sequence>
<evidence type="ECO:0000256" key="7">
    <source>
        <dbReference type="ARBA" id="ARBA00023002"/>
    </source>
</evidence>
<accession>A0AAN9V1X0</accession>
<evidence type="ECO:0000256" key="11">
    <source>
        <dbReference type="ARBA" id="ARBA00039783"/>
    </source>
</evidence>
<evidence type="ECO:0000313" key="16">
    <source>
        <dbReference type="Proteomes" id="UP001320420"/>
    </source>
</evidence>
<gene>
    <name evidence="15" type="primary">ARD1_2</name>
    <name evidence="15" type="ORF">SLS62_006012</name>
</gene>
<evidence type="ECO:0000256" key="10">
    <source>
        <dbReference type="ARBA" id="ARBA00038954"/>
    </source>
</evidence>
<protein>
    <recommendedName>
        <fullName evidence="11">L-arabinitol 4-dehydrogenase</fullName>
        <ecNumber evidence="10">1.1.1.12</ecNumber>
    </recommendedName>
</protein>
<evidence type="ECO:0000256" key="9">
    <source>
        <dbReference type="ARBA" id="ARBA00037881"/>
    </source>
</evidence>